<evidence type="ECO:0000256" key="9">
    <source>
        <dbReference type="ARBA" id="ARBA00023163"/>
    </source>
</evidence>
<keyword evidence="14" id="KW-1185">Reference proteome</keyword>
<dbReference type="Pfam" id="PF00096">
    <property type="entry name" value="zf-C2H2"/>
    <property type="match status" value="1"/>
</dbReference>
<evidence type="ECO:0000256" key="11">
    <source>
        <dbReference type="PROSITE-ProRule" id="PRU00042"/>
    </source>
</evidence>
<evidence type="ECO:0000259" key="12">
    <source>
        <dbReference type="PROSITE" id="PS50157"/>
    </source>
</evidence>
<evidence type="ECO:0000256" key="3">
    <source>
        <dbReference type="ARBA" id="ARBA00022723"/>
    </source>
</evidence>
<comment type="subcellular location">
    <subcellularLocation>
        <location evidence="1">Nucleus</location>
    </subcellularLocation>
</comment>
<dbReference type="GO" id="GO:0003677">
    <property type="term" value="F:DNA binding"/>
    <property type="evidence" value="ECO:0007669"/>
    <property type="project" value="UniProtKB-KW"/>
</dbReference>
<dbReference type="GO" id="GO:0005634">
    <property type="term" value="C:nucleus"/>
    <property type="evidence" value="ECO:0007669"/>
    <property type="project" value="UniProtKB-SubCell"/>
</dbReference>
<keyword evidence="4" id="KW-0677">Repeat</keyword>
<dbReference type="Gene3D" id="3.30.160.60">
    <property type="entry name" value="Classic Zinc Finger"/>
    <property type="match status" value="1"/>
</dbReference>
<gene>
    <name evidence="13" type="primary">LOC116748538</name>
</gene>
<dbReference type="InterPro" id="IPR036236">
    <property type="entry name" value="Znf_C2H2_sf"/>
</dbReference>
<dbReference type="PANTHER" id="PTHR14947:SF24">
    <property type="entry name" value="ZINC FINGER PROTEIN 781-RELATED"/>
    <property type="match status" value="1"/>
</dbReference>
<evidence type="ECO:0000256" key="10">
    <source>
        <dbReference type="ARBA" id="ARBA00023242"/>
    </source>
</evidence>
<dbReference type="PROSITE" id="PS00028">
    <property type="entry name" value="ZINC_FINGER_C2H2_1"/>
    <property type="match status" value="1"/>
</dbReference>
<protein>
    <recommendedName>
        <fullName evidence="12">C2H2-type domain-containing protein</fullName>
    </recommendedName>
</protein>
<evidence type="ECO:0000256" key="5">
    <source>
        <dbReference type="ARBA" id="ARBA00022771"/>
    </source>
</evidence>
<dbReference type="PROSITE" id="PS50157">
    <property type="entry name" value="ZINC_FINGER_C2H2_2"/>
    <property type="match status" value="1"/>
</dbReference>
<dbReference type="Ensembl" id="ENSPSNT00000001419.1">
    <property type="protein sequence ID" value="ENSPSNP00000001196.1"/>
    <property type="gene ID" value="ENSPSNG00000000963.1"/>
</dbReference>
<dbReference type="InterPro" id="IPR013087">
    <property type="entry name" value="Znf_C2H2_type"/>
</dbReference>
<keyword evidence="3" id="KW-0479">Metal-binding</keyword>
<comment type="similarity">
    <text evidence="2">Belongs to the krueppel C2H2-type zinc-finger protein family.</text>
</comment>
<evidence type="ECO:0000256" key="6">
    <source>
        <dbReference type="ARBA" id="ARBA00022833"/>
    </source>
</evidence>
<evidence type="ECO:0000313" key="14">
    <source>
        <dbReference type="Proteomes" id="UP000694554"/>
    </source>
</evidence>
<keyword evidence="6" id="KW-0862">Zinc</keyword>
<keyword evidence="7" id="KW-0805">Transcription regulation</keyword>
<dbReference type="GeneTree" id="ENSGT00530000064407"/>
<keyword evidence="9" id="KW-0804">Transcription</keyword>
<dbReference type="GO" id="GO:0008270">
    <property type="term" value="F:zinc ion binding"/>
    <property type="evidence" value="ECO:0007669"/>
    <property type="project" value="UniProtKB-KW"/>
</dbReference>
<reference evidence="13" key="1">
    <citation type="submission" date="2019-08" db="EMBL/GenBank/DDBJ databases">
        <title>Phocoena sinus (Vaquita) genome, mPhoSin1, primary haplotype.</title>
        <authorList>
            <person name="Morin P."/>
            <person name="Mountcastle J."/>
            <person name="Fungtammasan C."/>
            <person name="Rhie A."/>
            <person name="Rojas-Bracho L."/>
            <person name="Smith C.R."/>
            <person name="Taylor B.L."/>
            <person name="Gulland F.M.D."/>
            <person name="Musser W."/>
            <person name="Houck M."/>
            <person name="Haase B."/>
            <person name="Paez S."/>
            <person name="Howe K."/>
            <person name="Torrance J."/>
            <person name="Formenti G."/>
            <person name="Phillippy A."/>
            <person name="Ryder O."/>
            <person name="Jarvis E.D."/>
            <person name="Fedrigo O."/>
        </authorList>
    </citation>
    <scope>NUCLEOTIDE SEQUENCE [LARGE SCALE GENOMIC DNA]</scope>
</reference>
<evidence type="ECO:0000256" key="1">
    <source>
        <dbReference type="ARBA" id="ARBA00004123"/>
    </source>
</evidence>
<dbReference type="FunFam" id="3.30.160.60:FF:003000">
    <property type="entry name" value="Zinc finger and SCAN domain-containing 20"/>
    <property type="match status" value="1"/>
</dbReference>
<dbReference type="InterPro" id="IPR039938">
    <property type="entry name" value="Sp4-like"/>
</dbReference>
<keyword evidence="10" id="KW-0539">Nucleus</keyword>
<dbReference type="SUPFAM" id="SSF57667">
    <property type="entry name" value="beta-beta-alpha zinc fingers"/>
    <property type="match status" value="1"/>
</dbReference>
<evidence type="ECO:0000256" key="7">
    <source>
        <dbReference type="ARBA" id="ARBA00023015"/>
    </source>
</evidence>
<evidence type="ECO:0000256" key="4">
    <source>
        <dbReference type="ARBA" id="ARBA00022737"/>
    </source>
</evidence>
<name>A0A8C9B3W8_PHOSS</name>
<accession>A0A8C9B3W8</accession>
<reference evidence="13" key="2">
    <citation type="submission" date="2025-08" db="UniProtKB">
        <authorList>
            <consortium name="Ensembl"/>
        </authorList>
    </citation>
    <scope>IDENTIFICATION</scope>
</reference>
<keyword evidence="5 11" id="KW-0863">Zinc-finger</keyword>
<reference evidence="13" key="3">
    <citation type="submission" date="2025-09" db="UniProtKB">
        <authorList>
            <consortium name="Ensembl"/>
        </authorList>
    </citation>
    <scope>IDENTIFICATION</scope>
</reference>
<dbReference type="PANTHER" id="PTHR14947">
    <property type="entry name" value="ZINC FINGER PROTEIN"/>
    <property type="match status" value="1"/>
</dbReference>
<proteinExistence type="inferred from homology"/>
<feature type="domain" description="C2H2-type" evidence="12">
    <location>
        <begin position="145"/>
        <end position="172"/>
    </location>
</feature>
<dbReference type="Proteomes" id="UP000694554">
    <property type="component" value="Chromosome 2"/>
</dbReference>
<evidence type="ECO:0000256" key="8">
    <source>
        <dbReference type="ARBA" id="ARBA00023125"/>
    </source>
</evidence>
<evidence type="ECO:0000313" key="13">
    <source>
        <dbReference type="Ensembl" id="ENSPSNP00000001196.1"/>
    </source>
</evidence>
<dbReference type="AlphaFoldDB" id="A0A8C9B3W8"/>
<keyword evidence="8" id="KW-0238">DNA-binding</keyword>
<organism evidence="13 14">
    <name type="scientific">Phocoena sinus</name>
    <name type="common">Vaquita</name>
    <dbReference type="NCBI Taxonomy" id="42100"/>
    <lineage>
        <taxon>Eukaryota</taxon>
        <taxon>Metazoa</taxon>
        <taxon>Chordata</taxon>
        <taxon>Craniata</taxon>
        <taxon>Vertebrata</taxon>
        <taxon>Euteleostomi</taxon>
        <taxon>Mammalia</taxon>
        <taxon>Eutheria</taxon>
        <taxon>Laurasiatheria</taxon>
        <taxon>Artiodactyla</taxon>
        <taxon>Whippomorpha</taxon>
        <taxon>Cetacea</taxon>
        <taxon>Odontoceti</taxon>
        <taxon>Phocoenidae</taxon>
        <taxon>Phocoena</taxon>
    </lineage>
</organism>
<sequence>PTLEKRNPINVASVGKALAKAHIWFATRESTRWGSATNAPNVGEASVIILTSSHTRESTQEKSPINVGSVAQASRRAQALLCTRESTQERNPVSVVSVQRVSPTARTWGHTAERTLAKSPTSAPSVGKRSVRVPLSPAIRGEKPYECLECGKRFSDCSNVITHQRIHTGERPSNAGNLGRASIRAQVLLLTRESTREKNPMDVLSVGANSTIAHVLVHVREPTPGRDSRCRGPIWKHCRIYPKHGFVWPLILYHDTHRRRESSNPSPTDRILFLSLSTHWAYEIPLKAFLSMLLKWKLISRGFRD</sequence>
<evidence type="ECO:0000256" key="2">
    <source>
        <dbReference type="ARBA" id="ARBA00006991"/>
    </source>
</evidence>